<keyword evidence="1" id="KW-0812">Transmembrane</keyword>
<dbReference type="Proteomes" id="UP000632774">
    <property type="component" value="Unassembled WGS sequence"/>
</dbReference>
<accession>A0ABR9XMK0</accession>
<dbReference type="RefSeq" id="WP_194107697.1">
    <property type="nucleotide sequence ID" value="NZ_JADFFM010000002.1"/>
</dbReference>
<dbReference type="InterPro" id="IPR058068">
    <property type="entry name" value="LIC_13387-like"/>
</dbReference>
<evidence type="ECO:0000313" key="3">
    <source>
        <dbReference type="Proteomes" id="UP000632774"/>
    </source>
</evidence>
<keyword evidence="1" id="KW-1133">Transmembrane helix</keyword>
<dbReference type="NCBIfam" id="NF047765">
    <property type="entry name" value="LIC_13387_fam"/>
    <property type="match status" value="1"/>
</dbReference>
<gene>
    <name evidence="2" type="ORF">IRJ18_18085</name>
</gene>
<reference evidence="2 3" key="1">
    <citation type="submission" date="2020-10" db="EMBL/GenBank/DDBJ databases">
        <title>Mucilaginibacter mali sp. nov., isolated from rhizosphere soil of apple orchard.</title>
        <authorList>
            <person name="Lee J.-S."/>
            <person name="Kim H.S."/>
            <person name="Kim J.-S."/>
        </authorList>
    </citation>
    <scope>NUCLEOTIDE SEQUENCE [LARGE SCALE GENOMIC DNA]</scope>
    <source>
        <strain evidence="2 3">KCTC 23157</strain>
    </source>
</reference>
<keyword evidence="3" id="KW-1185">Reference proteome</keyword>
<protein>
    <recommendedName>
        <fullName evidence="4">DoxX-like protein</fullName>
    </recommendedName>
</protein>
<evidence type="ECO:0000313" key="2">
    <source>
        <dbReference type="EMBL" id="MBE9668284.1"/>
    </source>
</evidence>
<evidence type="ECO:0000256" key="1">
    <source>
        <dbReference type="SAM" id="Phobius"/>
    </source>
</evidence>
<dbReference type="InterPro" id="IPR036927">
    <property type="entry name" value="Cyt_c_oxase-like_su1_sf"/>
</dbReference>
<sequence>MKPKILLRIAVFVTLFYAFGHIMGHLTRKQTTDPAGKELIRQMEQYKFNANGYMRSWDNFYEALSLDSVIVLVGFAVICWMFSEMVEKYPKVVYMLLWPILICFIGFTVTDYLYVFMIPTVTSLIICIVIIVAMIQLRKHPEYSLKR</sequence>
<keyword evidence="1" id="KW-0472">Membrane</keyword>
<name>A0ABR9XMK0_9SPHI</name>
<dbReference type="EMBL" id="JADFFM010000002">
    <property type="protein sequence ID" value="MBE9668284.1"/>
    <property type="molecule type" value="Genomic_DNA"/>
</dbReference>
<feature type="transmembrane region" description="Helical" evidence="1">
    <location>
        <begin position="116"/>
        <end position="137"/>
    </location>
</feature>
<proteinExistence type="predicted"/>
<evidence type="ECO:0008006" key="4">
    <source>
        <dbReference type="Google" id="ProtNLM"/>
    </source>
</evidence>
<dbReference type="SUPFAM" id="SSF81442">
    <property type="entry name" value="Cytochrome c oxidase subunit I-like"/>
    <property type="match status" value="1"/>
</dbReference>
<feature type="transmembrane region" description="Helical" evidence="1">
    <location>
        <begin position="92"/>
        <end position="110"/>
    </location>
</feature>
<feature type="transmembrane region" description="Helical" evidence="1">
    <location>
        <begin position="60"/>
        <end position="80"/>
    </location>
</feature>
<organism evidence="2 3">
    <name type="scientific">Mucilaginibacter boryungensis</name>
    <dbReference type="NCBI Taxonomy" id="768480"/>
    <lineage>
        <taxon>Bacteria</taxon>
        <taxon>Pseudomonadati</taxon>
        <taxon>Bacteroidota</taxon>
        <taxon>Sphingobacteriia</taxon>
        <taxon>Sphingobacteriales</taxon>
        <taxon>Sphingobacteriaceae</taxon>
        <taxon>Mucilaginibacter</taxon>
    </lineage>
</organism>
<comment type="caution">
    <text evidence="2">The sequence shown here is derived from an EMBL/GenBank/DDBJ whole genome shotgun (WGS) entry which is preliminary data.</text>
</comment>